<sequence>MGIAIPQKHSNSAKNRVFKMATSLFPETGETAHKQAKEEHSIVDDFMYGSNVATSHVYVRMGFLRKVYGILTTQLVLTTIVGALFMTVDPIKGFVRENNWLMGIAAFGSLGLIFALMWKRHETPTNFYLLAAFTVVEAYTVGVIVTFYDVQVVIEAFALTTGVTVALTIYTLQSKRDFSSIGAGLFACLWILILSGFLQFFFMSPFLDRAIAFGGALVFSLFIIFDTHMLMHKLSPEEYILASINLYLDIINLFLYILRILGEARK</sequence>
<accession>A0A8J1T827</accession>
<evidence type="ECO:0000256" key="3">
    <source>
        <dbReference type="ARBA" id="ARBA00022989"/>
    </source>
</evidence>
<keyword evidence="4 5" id="KW-0472">Membrane</keyword>
<feature type="transmembrane region" description="Helical" evidence="5">
    <location>
        <begin position="67"/>
        <end position="88"/>
    </location>
</feature>
<evidence type="ECO:0000256" key="1">
    <source>
        <dbReference type="ARBA" id="ARBA00004141"/>
    </source>
</evidence>
<dbReference type="CDD" id="cd10429">
    <property type="entry name" value="GAAP_like"/>
    <property type="match status" value="1"/>
</dbReference>
<reference evidence="6" key="1">
    <citation type="submission" date="2022-03" db="EMBL/GenBank/DDBJ databases">
        <authorList>
            <person name="Martin C."/>
        </authorList>
    </citation>
    <scope>NUCLEOTIDE SEQUENCE</scope>
</reference>
<dbReference type="OrthoDB" id="7933078at2759"/>
<feature type="transmembrane region" description="Helical" evidence="5">
    <location>
        <begin position="239"/>
        <end position="261"/>
    </location>
</feature>
<comment type="caution">
    <text evidence="6">The sequence shown here is derived from an EMBL/GenBank/DDBJ whole genome shotgun (WGS) entry which is preliminary data.</text>
</comment>
<protein>
    <submittedName>
        <fullName evidence="6">Uncharacterized protein</fullName>
    </submittedName>
</protein>
<evidence type="ECO:0000256" key="4">
    <source>
        <dbReference type="ARBA" id="ARBA00023136"/>
    </source>
</evidence>
<dbReference type="PANTHER" id="PTHR23291:SF50">
    <property type="entry name" value="PROTEIN LIFEGUARD 4"/>
    <property type="match status" value="1"/>
</dbReference>
<dbReference type="GO" id="GO:0016020">
    <property type="term" value="C:membrane"/>
    <property type="evidence" value="ECO:0007669"/>
    <property type="project" value="UniProtKB-SubCell"/>
</dbReference>
<dbReference type="InterPro" id="IPR006214">
    <property type="entry name" value="Bax_inhibitor_1-related"/>
</dbReference>
<feature type="transmembrane region" description="Helical" evidence="5">
    <location>
        <begin position="154"/>
        <end position="172"/>
    </location>
</feature>
<dbReference type="EMBL" id="CAIIXF020000005">
    <property type="protein sequence ID" value="CAH1783365.1"/>
    <property type="molecule type" value="Genomic_DNA"/>
</dbReference>
<evidence type="ECO:0000313" key="6">
    <source>
        <dbReference type="EMBL" id="CAH1783365.1"/>
    </source>
</evidence>
<keyword evidence="2 5" id="KW-0812">Transmembrane</keyword>
<dbReference type="AlphaFoldDB" id="A0A8J1T827"/>
<dbReference type="GO" id="GO:0043066">
    <property type="term" value="P:negative regulation of apoptotic process"/>
    <property type="evidence" value="ECO:0007669"/>
    <property type="project" value="TreeGrafter"/>
</dbReference>
<evidence type="ECO:0000256" key="2">
    <source>
        <dbReference type="ARBA" id="ARBA00022692"/>
    </source>
</evidence>
<comment type="similarity">
    <text evidence="5">Belongs to the BI1 family.</text>
</comment>
<feature type="transmembrane region" description="Helical" evidence="5">
    <location>
        <begin position="100"/>
        <end position="118"/>
    </location>
</feature>
<gene>
    <name evidence="6" type="ORF">OFUS_LOCUS9712</name>
</gene>
<feature type="transmembrane region" description="Helical" evidence="5">
    <location>
        <begin position="210"/>
        <end position="227"/>
    </location>
</feature>
<proteinExistence type="inferred from homology"/>
<feature type="transmembrane region" description="Helical" evidence="5">
    <location>
        <begin position="127"/>
        <end position="148"/>
    </location>
</feature>
<keyword evidence="7" id="KW-1185">Reference proteome</keyword>
<organism evidence="6 7">
    <name type="scientific">Owenia fusiformis</name>
    <name type="common">Polychaete worm</name>
    <dbReference type="NCBI Taxonomy" id="6347"/>
    <lineage>
        <taxon>Eukaryota</taxon>
        <taxon>Metazoa</taxon>
        <taxon>Spiralia</taxon>
        <taxon>Lophotrochozoa</taxon>
        <taxon>Annelida</taxon>
        <taxon>Polychaeta</taxon>
        <taxon>Sedentaria</taxon>
        <taxon>Canalipalpata</taxon>
        <taxon>Sabellida</taxon>
        <taxon>Oweniida</taxon>
        <taxon>Oweniidae</taxon>
        <taxon>Owenia</taxon>
    </lineage>
</organism>
<feature type="transmembrane region" description="Helical" evidence="5">
    <location>
        <begin position="184"/>
        <end position="204"/>
    </location>
</feature>
<keyword evidence="3 5" id="KW-1133">Transmembrane helix</keyword>
<evidence type="ECO:0000256" key="5">
    <source>
        <dbReference type="RuleBase" id="RU004379"/>
    </source>
</evidence>
<dbReference type="Pfam" id="PF01027">
    <property type="entry name" value="Bax1-I"/>
    <property type="match status" value="1"/>
</dbReference>
<comment type="subcellular location">
    <subcellularLocation>
        <location evidence="1">Membrane</location>
        <topology evidence="1">Multi-pass membrane protein</topology>
    </subcellularLocation>
</comment>
<dbReference type="PANTHER" id="PTHR23291">
    <property type="entry name" value="BAX INHIBITOR-RELATED"/>
    <property type="match status" value="1"/>
</dbReference>
<dbReference type="Proteomes" id="UP000749559">
    <property type="component" value="Unassembled WGS sequence"/>
</dbReference>
<name>A0A8J1T827_OWEFU</name>
<evidence type="ECO:0000313" key="7">
    <source>
        <dbReference type="Proteomes" id="UP000749559"/>
    </source>
</evidence>